<dbReference type="AlphaFoldDB" id="A0A0C1TWC4"/>
<organism evidence="2 3">
    <name type="scientific">Clostridium argentinense CDC 2741</name>
    <dbReference type="NCBI Taxonomy" id="1418104"/>
    <lineage>
        <taxon>Bacteria</taxon>
        <taxon>Bacillati</taxon>
        <taxon>Bacillota</taxon>
        <taxon>Clostridia</taxon>
        <taxon>Eubacteriales</taxon>
        <taxon>Clostridiaceae</taxon>
        <taxon>Clostridium</taxon>
    </lineage>
</organism>
<name>A0A0C1TWC4_9CLOT</name>
<dbReference type="EMBL" id="AYSO01000020">
    <property type="protein sequence ID" value="KIE44989.1"/>
    <property type="molecule type" value="Genomic_DNA"/>
</dbReference>
<evidence type="ECO:0000313" key="3">
    <source>
        <dbReference type="Proteomes" id="UP000031366"/>
    </source>
</evidence>
<evidence type="ECO:0000256" key="1">
    <source>
        <dbReference type="SAM" id="Phobius"/>
    </source>
</evidence>
<keyword evidence="1" id="KW-1133">Transmembrane helix</keyword>
<accession>A0A0C1TWC4</accession>
<protein>
    <submittedName>
        <fullName evidence="2">Putative membrane protein</fullName>
    </submittedName>
</protein>
<sequence length="70" mass="7827">MLCSEYTSKLNLGGIFMFARVIINVILFIISILLILSALKSKDGKYIVLGIFLFCYSAYSIASSILKKKQ</sequence>
<keyword evidence="1" id="KW-0472">Membrane</keyword>
<evidence type="ECO:0000313" key="2">
    <source>
        <dbReference type="EMBL" id="KIE44989.1"/>
    </source>
</evidence>
<keyword evidence="3" id="KW-1185">Reference proteome</keyword>
<comment type="caution">
    <text evidence="2">The sequence shown here is derived from an EMBL/GenBank/DDBJ whole genome shotgun (WGS) entry which is preliminary data.</text>
</comment>
<proteinExistence type="predicted"/>
<dbReference type="Proteomes" id="UP000031366">
    <property type="component" value="Unassembled WGS sequence"/>
</dbReference>
<keyword evidence="1" id="KW-0812">Transmembrane</keyword>
<reference evidence="2 3" key="1">
    <citation type="journal article" date="2015" name="Infect. Genet. Evol.">
        <title>Genomic sequences of six botulinum neurotoxin-producing strains representing three clostridial species illustrate the mobility and diversity of botulinum neurotoxin genes.</title>
        <authorList>
            <person name="Smith T.J."/>
            <person name="Hill K.K."/>
            <person name="Xie G."/>
            <person name="Foley B.T."/>
            <person name="Williamson C.H."/>
            <person name="Foster J.T."/>
            <person name="Johnson S.L."/>
            <person name="Chertkov O."/>
            <person name="Teshima H."/>
            <person name="Gibbons H.S."/>
            <person name="Johnsky L.A."/>
            <person name="Karavis M.A."/>
            <person name="Smith L.A."/>
        </authorList>
    </citation>
    <scope>NUCLEOTIDE SEQUENCE [LARGE SCALE GENOMIC DNA]</scope>
    <source>
        <strain evidence="2 3">CDC 2741</strain>
    </source>
</reference>
<feature type="transmembrane region" description="Helical" evidence="1">
    <location>
        <begin position="46"/>
        <end position="66"/>
    </location>
</feature>
<feature type="transmembrane region" description="Helical" evidence="1">
    <location>
        <begin position="15"/>
        <end position="39"/>
    </location>
</feature>
<gene>
    <name evidence="2" type="ORF">U732_932</name>
</gene>